<dbReference type="Pfam" id="PF12796">
    <property type="entry name" value="Ank_2"/>
    <property type="match status" value="1"/>
</dbReference>
<dbReference type="PANTHER" id="PTHR24171">
    <property type="entry name" value="ANKYRIN REPEAT DOMAIN-CONTAINING PROTEIN 39-RELATED"/>
    <property type="match status" value="1"/>
</dbReference>
<sequence>MSGHLEVVRELLAAGAAVEAAMENGATPLHIAAQNGRVDAMEALLQAGANKDAAKEVRPGGGGGGVSVGVVPVVVWQQGPSDPRPMD</sequence>
<dbReference type="STRING" id="33097.A0A150G3T7"/>
<evidence type="ECO:0000313" key="5">
    <source>
        <dbReference type="Proteomes" id="UP000075714"/>
    </source>
</evidence>
<protein>
    <submittedName>
        <fullName evidence="4">Uncharacterized protein</fullName>
    </submittedName>
</protein>
<dbReference type="PROSITE" id="PS50088">
    <property type="entry name" value="ANK_REPEAT"/>
    <property type="match status" value="1"/>
</dbReference>
<feature type="repeat" description="ANK" evidence="3">
    <location>
        <begin position="24"/>
        <end position="56"/>
    </location>
</feature>
<dbReference type="InterPro" id="IPR036770">
    <property type="entry name" value="Ankyrin_rpt-contain_sf"/>
</dbReference>
<dbReference type="Proteomes" id="UP000075714">
    <property type="component" value="Unassembled WGS sequence"/>
</dbReference>
<dbReference type="InterPro" id="IPR002110">
    <property type="entry name" value="Ankyrin_rpt"/>
</dbReference>
<dbReference type="SUPFAM" id="SSF48403">
    <property type="entry name" value="Ankyrin repeat"/>
    <property type="match status" value="1"/>
</dbReference>
<reference evidence="5" key="1">
    <citation type="journal article" date="2016" name="Nat. Commun.">
        <title>The Gonium pectorale genome demonstrates co-option of cell cycle regulation during the evolution of multicellularity.</title>
        <authorList>
            <person name="Hanschen E.R."/>
            <person name="Marriage T.N."/>
            <person name="Ferris P.J."/>
            <person name="Hamaji T."/>
            <person name="Toyoda A."/>
            <person name="Fujiyama A."/>
            <person name="Neme R."/>
            <person name="Noguchi H."/>
            <person name="Minakuchi Y."/>
            <person name="Suzuki M."/>
            <person name="Kawai-Toyooka H."/>
            <person name="Smith D.R."/>
            <person name="Sparks H."/>
            <person name="Anderson J."/>
            <person name="Bakaric R."/>
            <person name="Luria V."/>
            <person name="Karger A."/>
            <person name="Kirschner M.W."/>
            <person name="Durand P.M."/>
            <person name="Michod R.E."/>
            <person name="Nozaki H."/>
            <person name="Olson B.J."/>
        </authorList>
    </citation>
    <scope>NUCLEOTIDE SEQUENCE [LARGE SCALE GENOMIC DNA]</scope>
    <source>
        <strain evidence="5">NIES-2863</strain>
    </source>
</reference>
<dbReference type="OrthoDB" id="3065869at2759"/>
<dbReference type="AlphaFoldDB" id="A0A150G3T7"/>
<accession>A0A150G3T7</accession>
<name>A0A150G3T7_GONPE</name>
<dbReference type="Gene3D" id="1.25.40.20">
    <property type="entry name" value="Ankyrin repeat-containing domain"/>
    <property type="match status" value="1"/>
</dbReference>
<dbReference type="PROSITE" id="PS50297">
    <property type="entry name" value="ANK_REP_REGION"/>
    <property type="match status" value="1"/>
</dbReference>
<evidence type="ECO:0000256" key="2">
    <source>
        <dbReference type="ARBA" id="ARBA00023043"/>
    </source>
</evidence>
<dbReference type="PANTHER" id="PTHR24171:SF9">
    <property type="entry name" value="ANKYRIN REPEAT DOMAIN-CONTAINING PROTEIN 39"/>
    <property type="match status" value="1"/>
</dbReference>
<evidence type="ECO:0000256" key="3">
    <source>
        <dbReference type="PROSITE-ProRule" id="PRU00023"/>
    </source>
</evidence>
<organism evidence="4 5">
    <name type="scientific">Gonium pectorale</name>
    <name type="common">Green alga</name>
    <dbReference type="NCBI Taxonomy" id="33097"/>
    <lineage>
        <taxon>Eukaryota</taxon>
        <taxon>Viridiplantae</taxon>
        <taxon>Chlorophyta</taxon>
        <taxon>core chlorophytes</taxon>
        <taxon>Chlorophyceae</taxon>
        <taxon>CS clade</taxon>
        <taxon>Chlamydomonadales</taxon>
        <taxon>Volvocaceae</taxon>
        <taxon>Gonium</taxon>
    </lineage>
</organism>
<dbReference type="SMART" id="SM00248">
    <property type="entry name" value="ANK"/>
    <property type="match status" value="1"/>
</dbReference>
<keyword evidence="2 3" id="KW-0040">ANK repeat</keyword>
<proteinExistence type="predicted"/>
<comment type="caution">
    <text evidence="4">The sequence shown here is derived from an EMBL/GenBank/DDBJ whole genome shotgun (WGS) entry which is preliminary data.</text>
</comment>
<evidence type="ECO:0000256" key="1">
    <source>
        <dbReference type="ARBA" id="ARBA00022737"/>
    </source>
</evidence>
<keyword evidence="5" id="KW-1185">Reference proteome</keyword>
<keyword evidence="1" id="KW-0677">Repeat</keyword>
<evidence type="ECO:0000313" key="4">
    <source>
        <dbReference type="EMBL" id="KXZ44517.1"/>
    </source>
</evidence>
<gene>
    <name evidence="4" type="ORF">GPECTOR_66g245</name>
</gene>
<dbReference type="EMBL" id="LSYV01000067">
    <property type="protein sequence ID" value="KXZ44517.1"/>
    <property type="molecule type" value="Genomic_DNA"/>
</dbReference>